<evidence type="ECO:0000256" key="1">
    <source>
        <dbReference type="SAM" id="Phobius"/>
    </source>
</evidence>
<feature type="transmembrane region" description="Helical" evidence="1">
    <location>
        <begin position="204"/>
        <end position="224"/>
    </location>
</feature>
<dbReference type="InterPro" id="IPR025105">
    <property type="entry name" value="DUF4010"/>
</dbReference>
<keyword evidence="1" id="KW-0812">Transmembrane</keyword>
<feature type="transmembrane region" description="Helical" evidence="1">
    <location>
        <begin position="41"/>
        <end position="61"/>
    </location>
</feature>
<keyword evidence="5" id="KW-1185">Reference proteome</keyword>
<reference evidence="4 5" key="1">
    <citation type="submission" date="2016-10" db="EMBL/GenBank/DDBJ databases">
        <authorList>
            <person name="de Groot N.N."/>
        </authorList>
    </citation>
    <scope>NUCLEOTIDE SEQUENCE [LARGE SCALE GENOMIC DNA]</scope>
    <source>
        <strain evidence="4 5">ATCC 35958</strain>
    </source>
</reference>
<feature type="transmembrane region" description="Helical" evidence="1">
    <location>
        <begin position="12"/>
        <end position="29"/>
    </location>
</feature>
<feature type="domain" description="MgtC/SapB/SrpB/YhiD N-terminal" evidence="2">
    <location>
        <begin position="16"/>
        <end position="134"/>
    </location>
</feature>
<keyword evidence="1" id="KW-1133">Transmembrane helix</keyword>
<dbReference type="STRING" id="180197.SAMN02982919_01249"/>
<dbReference type="PANTHER" id="PTHR39084">
    <property type="entry name" value="MEMBRANE PROTEIN-RELATED"/>
    <property type="match status" value="1"/>
</dbReference>
<proteinExistence type="predicted"/>
<dbReference type="Proteomes" id="UP000199766">
    <property type="component" value="Unassembled WGS sequence"/>
</dbReference>
<organism evidence="4 5">
    <name type="scientific">Giesbergeria anulus</name>
    <dbReference type="NCBI Taxonomy" id="180197"/>
    <lineage>
        <taxon>Bacteria</taxon>
        <taxon>Pseudomonadati</taxon>
        <taxon>Pseudomonadota</taxon>
        <taxon>Betaproteobacteria</taxon>
        <taxon>Burkholderiales</taxon>
        <taxon>Comamonadaceae</taxon>
        <taxon>Giesbergeria</taxon>
    </lineage>
</organism>
<dbReference type="RefSeq" id="WP_091454389.1">
    <property type="nucleotide sequence ID" value="NZ_FOGD01000002.1"/>
</dbReference>
<dbReference type="InterPro" id="IPR049177">
    <property type="entry name" value="MgtC_SapB_SrpB_YhiD_N"/>
</dbReference>
<name>A0A1H9IY09_9BURK</name>
<evidence type="ECO:0000259" key="3">
    <source>
        <dbReference type="Pfam" id="PF13194"/>
    </source>
</evidence>
<dbReference type="AlphaFoldDB" id="A0A1H9IY09"/>
<evidence type="ECO:0000313" key="4">
    <source>
        <dbReference type="EMBL" id="SEQ79409.1"/>
    </source>
</evidence>
<dbReference type="Pfam" id="PF02308">
    <property type="entry name" value="MgtC"/>
    <property type="match status" value="1"/>
</dbReference>
<dbReference type="EMBL" id="FOGD01000002">
    <property type="protein sequence ID" value="SEQ79409.1"/>
    <property type="molecule type" value="Genomic_DNA"/>
</dbReference>
<feature type="transmembrane region" description="Helical" evidence="1">
    <location>
        <begin position="236"/>
        <end position="255"/>
    </location>
</feature>
<feature type="transmembrane region" description="Helical" evidence="1">
    <location>
        <begin position="373"/>
        <end position="393"/>
    </location>
</feature>
<feature type="transmembrane region" description="Helical" evidence="1">
    <location>
        <begin position="339"/>
        <end position="361"/>
    </location>
</feature>
<dbReference type="PROSITE" id="PS51257">
    <property type="entry name" value="PROKAR_LIPOPROTEIN"/>
    <property type="match status" value="1"/>
</dbReference>
<dbReference type="Pfam" id="PF13194">
    <property type="entry name" value="DUF4010"/>
    <property type="match status" value="1"/>
</dbReference>
<dbReference type="OrthoDB" id="9813718at2"/>
<gene>
    <name evidence="4" type="ORF">SAMN02982919_01249</name>
</gene>
<feature type="domain" description="DUF4010" evidence="3">
    <location>
        <begin position="182"/>
        <end position="395"/>
    </location>
</feature>
<feature type="transmembrane region" description="Helical" evidence="1">
    <location>
        <begin position="308"/>
        <end position="327"/>
    </location>
</feature>
<dbReference type="PANTHER" id="PTHR39084:SF1">
    <property type="entry name" value="DUF4010 DOMAIN-CONTAINING PROTEIN"/>
    <property type="match status" value="1"/>
</dbReference>
<protein>
    <submittedName>
        <fullName evidence="4">Uncharacterized membrane protein, DUF4010 family</fullName>
    </submittedName>
</protein>
<evidence type="ECO:0000313" key="5">
    <source>
        <dbReference type="Proteomes" id="UP000199766"/>
    </source>
</evidence>
<accession>A0A1H9IY09</accession>
<feature type="transmembrane region" description="Helical" evidence="1">
    <location>
        <begin position="399"/>
        <end position="423"/>
    </location>
</feature>
<feature type="transmembrane region" description="Helical" evidence="1">
    <location>
        <begin position="148"/>
        <end position="168"/>
    </location>
</feature>
<evidence type="ECO:0000259" key="2">
    <source>
        <dbReference type="Pfam" id="PF02308"/>
    </source>
</evidence>
<keyword evidence="1" id="KW-0472">Membrane</keyword>
<feature type="transmembrane region" description="Helical" evidence="1">
    <location>
        <begin position="180"/>
        <end position="198"/>
    </location>
</feature>
<feature type="transmembrane region" description="Helical" evidence="1">
    <location>
        <begin position="96"/>
        <end position="128"/>
    </location>
</feature>
<feature type="transmembrane region" description="Helical" evidence="1">
    <location>
        <begin position="267"/>
        <end position="287"/>
    </location>
</feature>
<feature type="transmembrane region" description="Helical" evidence="1">
    <location>
        <begin position="67"/>
        <end position="84"/>
    </location>
</feature>
<sequence length="425" mass="44070">MDASRFSGDMSALSGLAVALGCGLLMGIERERRNSVASKQVMAGMRSFALASLTGACAAFLDSQALMAVGAAFVALISVVAYAYDRSDSPGITTEIALFMAYLIGVLAVQAPMLAAGLTVMVTGLLAARDSLHQFARDWLRPGEAQGGLILGALALLVMPLVPDRALWGPVLNPQLVMKLLIVLLLIQSLAHVGRRLLQARQAVALSALASGFVSSTATIGSLGMELRTTQGSPKLQAGAALLSCVGTTTQILIIGGTIEPAWIMPLWLPALSGSLVAALWGGWMVWRYAVPAGSEAAGAKTPDTKLFRLRDAALIVLLLTAIQAGVHGLRLWQGEAGVMAGTLVAALADIHAVTAALLTIGMPGTKEATNIVWALGAAMVVHAFSKSTVAWASGGWRYALALAPGLFAHTLAFVGILMLLTLRS</sequence>